<dbReference type="EMBL" id="SOHH01000047">
    <property type="protein sequence ID" value="TFD80190.1"/>
    <property type="molecule type" value="Genomic_DNA"/>
</dbReference>
<dbReference type="OrthoDB" id="9799110at2"/>
<dbReference type="NCBIfam" id="NF005155">
    <property type="entry name" value="PRK06635.1-4"/>
    <property type="match status" value="1"/>
</dbReference>
<dbReference type="PANTHER" id="PTHR21499">
    <property type="entry name" value="ASPARTATE KINASE"/>
    <property type="match status" value="1"/>
</dbReference>
<feature type="binding site" evidence="16">
    <location>
        <position position="185"/>
    </location>
    <ligand>
        <name>ATP</name>
        <dbReference type="ChEBI" id="CHEBI:30616"/>
    </ligand>
</feature>
<comment type="pathway">
    <text evidence="3 18">Amino-acid biosynthesis; L-methionine biosynthesis via de novo pathway; L-homoserine from L-aspartate: step 1/3.</text>
</comment>
<dbReference type="RefSeq" id="WP_134522738.1">
    <property type="nucleotide sequence ID" value="NZ_SOHH01000047.1"/>
</dbReference>
<keyword evidence="11 17" id="KW-0418">Kinase</keyword>
<dbReference type="InterPro" id="IPR001341">
    <property type="entry name" value="Asp_kinase"/>
</dbReference>
<evidence type="ECO:0000256" key="11">
    <source>
        <dbReference type="ARBA" id="ARBA00022777"/>
    </source>
</evidence>
<dbReference type="FunFam" id="3.30.2130.10:FF:000002">
    <property type="entry name" value="Aspartokinase"/>
    <property type="match status" value="1"/>
</dbReference>
<comment type="similarity">
    <text evidence="5 17">Belongs to the aspartokinase family.</text>
</comment>
<sequence length="445" mass="46438">MSLIVQKFGGSSVADAESIKRVAKRIVDTRKAGNEVVVAVSAMGDSTDELLDLAHQVTPIPAPRELDMLLTAGERISMALLAMAIKSMGYDARSFTGSQAGMITDAQHGAARIVDVTPGRIRDALDDGAVAIVAGFQGFNRDTKDITTLGRGGSDTTAVALAAALGADICEIYTDVDGVFTADPRVVPRAHKLDRITSEEMLELAAAGAKVLYIRAVEYARRHGVTLHVRSSFNNNIGTIVYNPLTTGRTGAIPSSSVPGAAQPNPATANGETVEEPIIAGVAADLSEAKVTVVGVPDIPGKAAQIFKIVAKTNANVDMIVQNVSAASTGLTDISFTLPKSEGQQVLTALTNEQDNVGFAGLQYDDQIGKLALVGAGMRTNTGVSARLFEALYEAGINIEMISTSEIRISVVTRADTINEALRVVHTAFGLDAADDAIVHGGTGR</sequence>
<evidence type="ECO:0000256" key="8">
    <source>
        <dbReference type="ARBA" id="ARBA00022605"/>
    </source>
</evidence>
<evidence type="ECO:0000256" key="17">
    <source>
        <dbReference type="RuleBase" id="RU003448"/>
    </source>
</evidence>
<name>A0A4R9BBZ2_9MICO</name>
<dbReference type="GO" id="GO:0009090">
    <property type="term" value="P:homoserine biosynthetic process"/>
    <property type="evidence" value="ECO:0007669"/>
    <property type="project" value="TreeGrafter"/>
</dbReference>
<evidence type="ECO:0000256" key="14">
    <source>
        <dbReference type="ARBA" id="ARBA00023154"/>
    </source>
</evidence>
<dbReference type="GO" id="GO:0005524">
    <property type="term" value="F:ATP binding"/>
    <property type="evidence" value="ECO:0007669"/>
    <property type="project" value="UniProtKB-KW"/>
</dbReference>
<evidence type="ECO:0000256" key="9">
    <source>
        <dbReference type="ARBA" id="ARBA00022679"/>
    </source>
</evidence>
<dbReference type="GO" id="GO:0019877">
    <property type="term" value="P:diaminopimelate biosynthetic process"/>
    <property type="evidence" value="ECO:0007669"/>
    <property type="project" value="UniProtKB-KW"/>
</dbReference>
<dbReference type="GO" id="GO:0005829">
    <property type="term" value="C:cytosol"/>
    <property type="evidence" value="ECO:0007669"/>
    <property type="project" value="TreeGrafter"/>
</dbReference>
<protein>
    <recommendedName>
        <fullName evidence="7 17">Aspartokinase</fullName>
        <ecNumber evidence="6 17">2.7.2.4</ecNumber>
    </recommendedName>
</protein>
<dbReference type="CDD" id="cd04913">
    <property type="entry name" value="ACT_AKii-LysC-BS-like_1"/>
    <property type="match status" value="1"/>
</dbReference>
<comment type="pathway">
    <text evidence="2 18">Amino-acid biosynthesis; L-lysine biosynthesis via DAP pathway; (S)-tetrahydrodipicolinate from L-aspartate: step 1/4.</text>
</comment>
<feature type="binding site" evidence="16">
    <location>
        <position position="74"/>
    </location>
    <ligand>
        <name>substrate</name>
    </ligand>
</feature>
<evidence type="ECO:0000256" key="15">
    <source>
        <dbReference type="ARBA" id="ARBA00047872"/>
    </source>
</evidence>
<feature type="domain" description="ACT" evidence="19">
    <location>
        <begin position="373"/>
        <end position="445"/>
    </location>
</feature>
<dbReference type="UniPathway" id="UPA00051">
    <property type="reaction ID" value="UER00462"/>
</dbReference>
<organism evidence="20 21">
    <name type="scientific">Cryobacterium fucosi</name>
    <dbReference type="NCBI Taxonomy" id="1259157"/>
    <lineage>
        <taxon>Bacteria</taxon>
        <taxon>Bacillati</taxon>
        <taxon>Actinomycetota</taxon>
        <taxon>Actinomycetes</taxon>
        <taxon>Micrococcales</taxon>
        <taxon>Microbacteriaceae</taxon>
        <taxon>Cryobacterium</taxon>
    </lineage>
</organism>
<dbReference type="InterPro" id="IPR001048">
    <property type="entry name" value="Asp/Glu/Uridylate_kinase"/>
</dbReference>
<dbReference type="CDD" id="cd04261">
    <property type="entry name" value="AAK_AKii-LysC-BS"/>
    <property type="match status" value="1"/>
</dbReference>
<dbReference type="InterPro" id="IPR045865">
    <property type="entry name" value="ACT-like_dom_sf"/>
</dbReference>
<dbReference type="GO" id="GO:0009089">
    <property type="term" value="P:lysine biosynthetic process via diaminopimelate"/>
    <property type="evidence" value="ECO:0007669"/>
    <property type="project" value="UniProtKB-UniPathway"/>
</dbReference>
<keyword evidence="12 16" id="KW-0067">ATP-binding</keyword>
<dbReference type="GO" id="GO:0009088">
    <property type="term" value="P:threonine biosynthetic process"/>
    <property type="evidence" value="ECO:0007669"/>
    <property type="project" value="UniProtKB-UniPathway"/>
</dbReference>
<dbReference type="NCBIfam" id="NF005154">
    <property type="entry name" value="PRK06635.1-2"/>
    <property type="match status" value="1"/>
</dbReference>
<keyword evidence="14" id="KW-0457">Lysine biosynthesis</keyword>
<dbReference type="FunFam" id="3.40.1160.10:FF:000002">
    <property type="entry name" value="Aspartokinase"/>
    <property type="match status" value="1"/>
</dbReference>
<evidence type="ECO:0000256" key="12">
    <source>
        <dbReference type="ARBA" id="ARBA00022840"/>
    </source>
</evidence>
<keyword evidence="13" id="KW-0220">Diaminopimelate biosynthesis</keyword>
<feature type="binding site" evidence="16">
    <location>
        <begin position="174"/>
        <end position="175"/>
    </location>
    <ligand>
        <name>ATP</name>
        <dbReference type="ChEBI" id="CHEBI:30616"/>
    </ligand>
</feature>
<evidence type="ECO:0000256" key="18">
    <source>
        <dbReference type="RuleBase" id="RU004249"/>
    </source>
</evidence>
<dbReference type="InterPro" id="IPR041740">
    <property type="entry name" value="AKii-LysC-BS"/>
</dbReference>
<comment type="pathway">
    <text evidence="4 18">Amino-acid biosynthesis; L-threonine biosynthesis; L-threonine from L-aspartate: step 1/5.</text>
</comment>
<dbReference type="SUPFAM" id="SSF55021">
    <property type="entry name" value="ACT-like"/>
    <property type="match status" value="2"/>
</dbReference>
<comment type="caution">
    <text evidence="20">The sequence shown here is derived from an EMBL/GenBank/DDBJ whole genome shotgun (WGS) entry which is preliminary data.</text>
</comment>
<evidence type="ECO:0000256" key="5">
    <source>
        <dbReference type="ARBA" id="ARBA00010122"/>
    </source>
</evidence>
<dbReference type="InterPro" id="IPR005260">
    <property type="entry name" value="Asp_kin_monofn"/>
</dbReference>
<dbReference type="InterPro" id="IPR002912">
    <property type="entry name" value="ACT_dom"/>
</dbReference>
<comment type="function">
    <text evidence="1">Catalyzes the phosphorylation of the beta-carboxyl group of aspartic acid with ATP to yield 4-phospho-L-aspartate, which is involved in the branched biosynthetic pathway leading to the biosynthesis of amino acids lysine, threonine, isoleucine and methionine.</text>
</comment>
<feature type="binding site" evidence="16">
    <location>
        <position position="47"/>
    </location>
    <ligand>
        <name>substrate</name>
    </ligand>
</feature>
<keyword evidence="8 18" id="KW-0028">Amino-acid biosynthesis</keyword>
<dbReference type="UniPathway" id="UPA00034">
    <property type="reaction ID" value="UER00015"/>
</dbReference>
<dbReference type="AlphaFoldDB" id="A0A4R9BBZ2"/>
<dbReference type="InterPro" id="IPR018042">
    <property type="entry name" value="Aspartate_kinase_CS"/>
</dbReference>
<feature type="domain" description="ACT" evidence="19">
    <location>
        <begin position="291"/>
        <end position="367"/>
    </location>
</feature>
<reference evidence="20 21" key="1">
    <citation type="submission" date="2019-03" db="EMBL/GenBank/DDBJ databases">
        <title>Genomics of glacier-inhabiting Cryobacterium strains.</title>
        <authorList>
            <person name="Liu Q."/>
            <person name="Xin Y.-H."/>
        </authorList>
    </citation>
    <scope>NUCLEOTIDE SEQUENCE [LARGE SCALE GENOMIC DNA]</scope>
    <source>
        <strain evidence="20 21">Hh4</strain>
    </source>
</reference>
<dbReference type="Pfam" id="PF22468">
    <property type="entry name" value="ACT_9"/>
    <property type="match status" value="2"/>
</dbReference>
<evidence type="ECO:0000256" key="4">
    <source>
        <dbReference type="ARBA" id="ARBA00005139"/>
    </source>
</evidence>
<comment type="catalytic activity">
    <reaction evidence="15 17">
        <text>L-aspartate + ATP = 4-phospho-L-aspartate + ADP</text>
        <dbReference type="Rhea" id="RHEA:23776"/>
        <dbReference type="ChEBI" id="CHEBI:29991"/>
        <dbReference type="ChEBI" id="CHEBI:30616"/>
        <dbReference type="ChEBI" id="CHEBI:57535"/>
        <dbReference type="ChEBI" id="CHEBI:456216"/>
        <dbReference type="EC" id="2.7.2.4"/>
    </reaction>
</comment>
<dbReference type="PROSITE" id="PS51671">
    <property type="entry name" value="ACT"/>
    <property type="match status" value="2"/>
</dbReference>
<dbReference type="Gene3D" id="3.40.1160.10">
    <property type="entry name" value="Acetylglutamate kinase-like"/>
    <property type="match status" value="1"/>
</dbReference>
<evidence type="ECO:0000256" key="7">
    <source>
        <dbReference type="ARBA" id="ARBA00016273"/>
    </source>
</evidence>
<dbReference type="InterPro" id="IPR054352">
    <property type="entry name" value="ACT_Aspartokinase"/>
</dbReference>
<evidence type="ECO:0000256" key="1">
    <source>
        <dbReference type="ARBA" id="ARBA00002843"/>
    </source>
</evidence>
<evidence type="ECO:0000256" key="3">
    <source>
        <dbReference type="ARBA" id="ARBA00004986"/>
    </source>
</evidence>
<dbReference type="Pfam" id="PF00696">
    <property type="entry name" value="AA_kinase"/>
    <property type="match status" value="1"/>
</dbReference>
<dbReference type="PIRSF" id="PIRSF000726">
    <property type="entry name" value="Asp_kin"/>
    <property type="match status" value="1"/>
</dbReference>
<dbReference type="PROSITE" id="PS00324">
    <property type="entry name" value="ASPARTOKINASE"/>
    <property type="match status" value="1"/>
</dbReference>
<feature type="binding site" evidence="16">
    <location>
        <begin position="210"/>
        <end position="211"/>
    </location>
    <ligand>
        <name>ATP</name>
        <dbReference type="ChEBI" id="CHEBI:30616"/>
    </ligand>
</feature>
<evidence type="ECO:0000313" key="20">
    <source>
        <dbReference type="EMBL" id="TFD80190.1"/>
    </source>
</evidence>
<dbReference type="GO" id="GO:0004072">
    <property type="term" value="F:aspartate kinase activity"/>
    <property type="evidence" value="ECO:0007669"/>
    <property type="project" value="UniProtKB-EC"/>
</dbReference>
<gene>
    <name evidence="20" type="ORF">E3T48_05045</name>
</gene>
<evidence type="ECO:0000256" key="2">
    <source>
        <dbReference type="ARBA" id="ARBA00004766"/>
    </source>
</evidence>
<proteinExistence type="inferred from homology"/>
<keyword evidence="9 17" id="KW-0808">Transferase</keyword>
<evidence type="ECO:0000313" key="21">
    <source>
        <dbReference type="Proteomes" id="UP000298313"/>
    </source>
</evidence>
<dbReference type="CDD" id="cd04923">
    <property type="entry name" value="ACT_AK-LysC-DapG-like_2"/>
    <property type="match status" value="1"/>
</dbReference>
<evidence type="ECO:0000256" key="13">
    <source>
        <dbReference type="ARBA" id="ARBA00022915"/>
    </source>
</evidence>
<dbReference type="Gene3D" id="3.30.2130.10">
    <property type="entry name" value="VC0802-like"/>
    <property type="match status" value="1"/>
</dbReference>
<feature type="binding site" evidence="16">
    <location>
        <begin position="7"/>
        <end position="10"/>
    </location>
    <ligand>
        <name>ATP</name>
        <dbReference type="ChEBI" id="CHEBI:30616"/>
    </ligand>
</feature>
<dbReference type="NCBIfam" id="NF005153">
    <property type="entry name" value="PRK06635.1-1"/>
    <property type="match status" value="1"/>
</dbReference>
<accession>A0A4R9BBZ2</accession>
<dbReference type="InterPro" id="IPR036393">
    <property type="entry name" value="AceGlu_kinase-like_sf"/>
</dbReference>
<evidence type="ECO:0000256" key="6">
    <source>
        <dbReference type="ARBA" id="ARBA00013059"/>
    </source>
</evidence>
<dbReference type="Proteomes" id="UP000298313">
    <property type="component" value="Unassembled WGS sequence"/>
</dbReference>
<dbReference type="UniPathway" id="UPA00050">
    <property type="reaction ID" value="UER00461"/>
</dbReference>
<evidence type="ECO:0000256" key="10">
    <source>
        <dbReference type="ARBA" id="ARBA00022741"/>
    </source>
</evidence>
<keyword evidence="10 16" id="KW-0547">Nucleotide-binding</keyword>
<evidence type="ECO:0000259" key="19">
    <source>
        <dbReference type="PROSITE" id="PS51671"/>
    </source>
</evidence>
<dbReference type="SUPFAM" id="SSF53633">
    <property type="entry name" value="Carbamate kinase-like"/>
    <property type="match status" value="1"/>
</dbReference>
<keyword evidence="21" id="KW-1185">Reference proteome</keyword>
<dbReference type="PANTHER" id="PTHR21499:SF3">
    <property type="entry name" value="ASPARTOKINASE"/>
    <property type="match status" value="1"/>
</dbReference>
<dbReference type="EC" id="2.7.2.4" evidence="6 17"/>
<dbReference type="NCBIfam" id="TIGR00657">
    <property type="entry name" value="asp_kinases"/>
    <property type="match status" value="1"/>
</dbReference>
<evidence type="ECO:0000256" key="16">
    <source>
        <dbReference type="PIRSR" id="PIRSR000726-1"/>
    </source>
</evidence>